<reference evidence="3" key="1">
    <citation type="journal article" date="2009" name="Genome Biol.">
        <title>Genomic and genetic analyses of diversity and plant interactions of Pseudomonas fluorescens.</title>
        <authorList>
            <person name="Silby M.W."/>
            <person name="Cerdeno-Tarraga A.M."/>
            <person name="Vernikos G.S."/>
            <person name="Giddens S.R."/>
            <person name="Jackson R.W."/>
            <person name="Preston G.M."/>
            <person name="Zhang X.X."/>
            <person name="Moon C.D."/>
            <person name="Gehrig S.M."/>
            <person name="Godfrey S.A."/>
            <person name="Knight C.G."/>
            <person name="Malone J.G."/>
            <person name="Robinson Z."/>
            <person name="Spiers A.J."/>
            <person name="Harris S."/>
            <person name="Challis G.L."/>
            <person name="Yaxley A.M."/>
            <person name="Harris D."/>
            <person name="Seeger K."/>
            <person name="Murphy L."/>
            <person name="Rutter S."/>
            <person name="Squares R."/>
            <person name="Quail M.A."/>
            <person name="Saunders E."/>
            <person name="Mavromatis K."/>
            <person name="Brettin T.S."/>
            <person name="Bentley S.D."/>
            <person name="Hothersall J."/>
            <person name="Stephens E."/>
            <person name="Thomas C.M."/>
            <person name="Parkhill J."/>
            <person name="Levy S.B."/>
            <person name="Rainey P.B."/>
            <person name="Thomson N.R."/>
        </authorList>
    </citation>
    <scope>NUCLEOTIDE SEQUENCE [LARGE SCALE GENOMIC DNA]</scope>
    <source>
        <strain evidence="3">SBW25</strain>
    </source>
</reference>
<dbReference type="EMBL" id="AM181176">
    <property type="protein sequence ID" value="CAY47845.1"/>
    <property type="molecule type" value="Genomic_DNA"/>
</dbReference>
<dbReference type="KEGG" id="pfs:PFLU_1595"/>
<reference evidence="2" key="2">
    <citation type="submission" date="2023-10" db="EMBL/GenBank/DDBJ databases">
        <authorList>
            <person name="Fortmann-Grote C."/>
        </authorList>
    </citation>
    <scope>NUCLEOTIDE SEQUENCE</scope>
    <source>
        <strain evidence="2">SBW25</strain>
    </source>
</reference>
<dbReference type="Pfam" id="PF18476">
    <property type="entry name" value="PIN_8"/>
    <property type="match status" value="1"/>
</dbReference>
<feature type="domain" description="PIN like" evidence="1">
    <location>
        <begin position="28"/>
        <end position="263"/>
    </location>
</feature>
<accession>C3K6I4</accession>
<evidence type="ECO:0000313" key="2">
    <source>
        <dbReference type="EMBL" id="CAI2795882.1"/>
    </source>
</evidence>
<proteinExistence type="predicted"/>
<evidence type="ECO:0000259" key="1">
    <source>
        <dbReference type="Pfam" id="PF18476"/>
    </source>
</evidence>
<name>C3K6I4_PSEFS</name>
<dbReference type="AlphaFoldDB" id="C3K6I4"/>
<dbReference type="eggNOG" id="COG1196">
    <property type="taxonomic scope" value="Bacteria"/>
</dbReference>
<gene>
    <name evidence="3" type="ordered locus">PFLU_1595</name>
</gene>
<sequence length="460" mass="54007">MVLKDLFSSFINPSEDILKSAWQSKNTLFVFDTNVFLNLYGYADQTRKDFFYVANGIRDKIWIPYQVGLEYHRRRLSVIKNEKKVFRDIENILEKIPNEINTELQAYAMWKKDPELDAHLQDLIRNIGKEIEACKGKVSDWNKRQPDVRSMDLILDQIHEITKGKIGPQPENQQWLDDLYKDGELRYEKKIPPGFEDRNKGKGDLEDAIFQHGDLSYQRKFGDLIMWKQLLIKAAEPDISSVIFVTDDAKKDWWNIIDSGGKKIIGPHEGLKSEIYKIKGVEFFHMYTTSEFLEESKGFLNSKIHQSSIEDAYEKNILGIQERTASTITNPLGTVPRVFIDENGNSVYLNFEDYESYKYDMARKHILNKAAHGNKRRTASELLDYYKILTSPEENTDHFDKYSKLINSRKLSEMENQLSSYKERLDKVKMAIAREQFDELDKEIWDGVDDMDRKDWDRDE</sequence>
<dbReference type="InterPro" id="IPR041578">
    <property type="entry name" value="PIN_8"/>
</dbReference>
<evidence type="ECO:0000313" key="3">
    <source>
        <dbReference type="EMBL" id="CAY47845.1"/>
    </source>
</evidence>
<organism evidence="3">
    <name type="scientific">Pseudomonas fluorescens (strain SBW25)</name>
    <dbReference type="NCBI Taxonomy" id="216595"/>
    <lineage>
        <taxon>Bacteria</taxon>
        <taxon>Pseudomonadati</taxon>
        <taxon>Pseudomonadota</taxon>
        <taxon>Gammaproteobacteria</taxon>
        <taxon>Pseudomonadales</taxon>
        <taxon>Pseudomonadaceae</taxon>
        <taxon>Pseudomonas</taxon>
    </lineage>
</organism>
<protein>
    <submittedName>
        <fullName evidence="2">PIN_8 domain-containing protein</fullName>
    </submittedName>
</protein>
<dbReference type="EMBL" id="OV986001">
    <property type="protein sequence ID" value="CAI2795882.1"/>
    <property type="molecule type" value="Genomic_DNA"/>
</dbReference>
<dbReference type="Proteomes" id="UP001152918">
    <property type="component" value="Chromosome"/>
</dbReference>
<dbReference type="HOGENOM" id="CLU_045114_1_0_6"/>